<dbReference type="RefSeq" id="WP_066756243.1">
    <property type="nucleotide sequence ID" value="NZ_JBHUMB010000006.1"/>
</dbReference>
<evidence type="ECO:0000259" key="1">
    <source>
        <dbReference type="Pfam" id="PF00717"/>
    </source>
</evidence>
<gene>
    <name evidence="2" type="ORF">ACFSQ6_07435</name>
</gene>
<dbReference type="InterPro" id="IPR036286">
    <property type="entry name" value="LexA/Signal_pep-like_sf"/>
</dbReference>
<proteinExistence type="predicted"/>
<dbReference type="Proteomes" id="UP001597418">
    <property type="component" value="Unassembled WGS sequence"/>
</dbReference>
<evidence type="ECO:0000313" key="3">
    <source>
        <dbReference type="Proteomes" id="UP001597418"/>
    </source>
</evidence>
<reference evidence="3" key="1">
    <citation type="journal article" date="2019" name="Int. J. Syst. Evol. Microbiol.">
        <title>The Global Catalogue of Microorganisms (GCM) 10K type strain sequencing project: providing services to taxonomists for standard genome sequencing and annotation.</title>
        <authorList>
            <consortium name="The Broad Institute Genomics Platform"/>
            <consortium name="The Broad Institute Genome Sequencing Center for Infectious Disease"/>
            <person name="Wu L."/>
            <person name="Ma J."/>
        </authorList>
    </citation>
    <scope>NUCLEOTIDE SEQUENCE [LARGE SCALE GENOMIC DNA]</scope>
    <source>
        <strain evidence="3">KCTC 42247</strain>
    </source>
</reference>
<evidence type="ECO:0000313" key="2">
    <source>
        <dbReference type="EMBL" id="MFD2743226.1"/>
    </source>
</evidence>
<dbReference type="CDD" id="cd06462">
    <property type="entry name" value="Peptidase_S24_S26"/>
    <property type="match status" value="1"/>
</dbReference>
<accession>A0ABW5UEC7</accession>
<dbReference type="Pfam" id="PF00717">
    <property type="entry name" value="Peptidase_S24"/>
    <property type="match status" value="1"/>
</dbReference>
<dbReference type="Gene3D" id="2.10.109.10">
    <property type="entry name" value="Umud Fragment, subunit A"/>
    <property type="match status" value="1"/>
</dbReference>
<sequence>MAKTLSKTIENHLFFQHVQEYIDDGKDVVFSVRGSSMSPFLKERDLITIKPLKDKDLKAGHIVLARYKKGYILHRVIRIDKEFLFLAGDANLVQIEKVDRNAVVGFLSEATRDKKDIPLYTSRMLCYAKLWYYIRPIRRVWIKLFIRKINP</sequence>
<dbReference type="InterPro" id="IPR015927">
    <property type="entry name" value="Peptidase_S24_S26A/B/C"/>
</dbReference>
<dbReference type="SUPFAM" id="SSF51306">
    <property type="entry name" value="LexA/Signal peptidase"/>
    <property type="match status" value="1"/>
</dbReference>
<dbReference type="EMBL" id="JBHUMB010000006">
    <property type="protein sequence ID" value="MFD2743226.1"/>
    <property type="molecule type" value="Genomic_DNA"/>
</dbReference>
<protein>
    <submittedName>
        <fullName evidence="2">S24/S26 family peptidase</fullName>
    </submittedName>
</protein>
<organism evidence="2 3">
    <name type="scientific">Sphingobacterium populi</name>
    <dbReference type="NCBI Taxonomy" id="1812824"/>
    <lineage>
        <taxon>Bacteria</taxon>
        <taxon>Pseudomonadati</taxon>
        <taxon>Bacteroidota</taxon>
        <taxon>Sphingobacteriia</taxon>
        <taxon>Sphingobacteriales</taxon>
        <taxon>Sphingobacteriaceae</taxon>
        <taxon>Sphingobacterium</taxon>
    </lineage>
</organism>
<keyword evidence="3" id="KW-1185">Reference proteome</keyword>
<name>A0ABW5UEC7_9SPHI</name>
<comment type="caution">
    <text evidence="2">The sequence shown here is derived from an EMBL/GenBank/DDBJ whole genome shotgun (WGS) entry which is preliminary data.</text>
</comment>
<feature type="domain" description="Peptidase S24/S26A/S26B/S26C" evidence="1">
    <location>
        <begin position="22"/>
        <end position="96"/>
    </location>
</feature>